<dbReference type="CDD" id="cd07920">
    <property type="entry name" value="Pumilio"/>
    <property type="match status" value="1"/>
</dbReference>
<feature type="repeat" description="Pumilio" evidence="5">
    <location>
        <begin position="417"/>
        <end position="452"/>
    </location>
</feature>
<dbReference type="AlphaFoldDB" id="A0AAV6WHX5"/>
<feature type="compositionally biased region" description="Low complexity" evidence="6">
    <location>
        <begin position="177"/>
        <end position="187"/>
    </location>
</feature>
<sequence length="581" mass="65542">MDDNLDQWLTANNNNTAASAAAAASLWSNVYNPYLTQNLAPMSTNNVHMNPNLLDFDYPLESEFNRLSLSAAPQSPAFMSPPPPPPLGLDSYSPRNIPNGIGMSYLQPSDSEIRRIRAHYAARMAGLNSQTPNYMAGFVPVDEDSLSFLDAYSSFENRRRARILNHHMNRNGANQFSDSNNSLSDLSNGHRSRQRLNYSSLEEVRGRIFMVAKDQLGCRFLQTKFEQGNPEEIHMIFSEIKDHISELMMDQFGNYLVQKFFEVCNEDQLTQILLLVISDERNLMAICLDMHGTRAMQYLIEHLRTPEQKSLVTSALRRIVVTLTKNPNGHHVVAHCLKLFSTEENKQILNVIADNCLDIAIDKNGCCVIQQCVAHADGEPQQRLVAEITSNALVLNYVVQYILGLNIPRVTSDIMAQLSGNFVSLSMNKYGSNVVEKCLKESEGNQVYQIIEEMIRSPKFLRLLQDPYGNYVAQSALSMAKEKSNISSLHVWKRSKTPRPDPDPDPKLRVYAVDPVFEPIGSATGSGPAIHMENEFLHVAKRASCVYDHLVSSRLLSCERVVGYLVCDVYFYVRRSLLFYD</sequence>
<keyword evidence="9" id="KW-1185">Reference proteome</keyword>
<evidence type="ECO:0000256" key="2">
    <source>
        <dbReference type="ARBA" id="ARBA00022845"/>
    </source>
</evidence>
<feature type="repeat" description="Pumilio" evidence="5">
    <location>
        <begin position="203"/>
        <end position="238"/>
    </location>
</feature>
<dbReference type="InterPro" id="IPR011989">
    <property type="entry name" value="ARM-like"/>
</dbReference>
<dbReference type="FunFam" id="1.25.10.10:FF:000237">
    <property type="entry name" value="Pumilio homolog 9"/>
    <property type="match status" value="1"/>
</dbReference>
<dbReference type="PANTHER" id="PTHR12537">
    <property type="entry name" value="RNA BINDING PROTEIN PUMILIO-RELATED"/>
    <property type="match status" value="1"/>
</dbReference>
<feature type="region of interest" description="Disordered" evidence="6">
    <location>
        <begin position="172"/>
        <end position="191"/>
    </location>
</feature>
<dbReference type="GO" id="GO:0003729">
    <property type="term" value="F:mRNA binding"/>
    <property type="evidence" value="ECO:0007669"/>
    <property type="project" value="TreeGrafter"/>
</dbReference>
<protein>
    <recommendedName>
        <fullName evidence="7">PUM-HD domain-containing protein</fullName>
    </recommendedName>
</protein>
<evidence type="ECO:0000256" key="5">
    <source>
        <dbReference type="PROSITE-ProRule" id="PRU00317"/>
    </source>
</evidence>
<dbReference type="Gene3D" id="1.25.10.10">
    <property type="entry name" value="Leucine-rich Repeat Variant"/>
    <property type="match status" value="1"/>
</dbReference>
<keyword evidence="3" id="KW-0694">RNA-binding</keyword>
<keyword evidence="1" id="KW-0677">Repeat</keyword>
<evidence type="ECO:0000256" key="1">
    <source>
        <dbReference type="ARBA" id="ARBA00022737"/>
    </source>
</evidence>
<feature type="repeat" description="Pumilio" evidence="5">
    <location>
        <begin position="239"/>
        <end position="274"/>
    </location>
</feature>
<evidence type="ECO:0000256" key="4">
    <source>
        <dbReference type="ARBA" id="ARBA00058490"/>
    </source>
</evidence>
<organism evidence="8 9">
    <name type="scientific">Buddleja alternifolia</name>
    <dbReference type="NCBI Taxonomy" id="168488"/>
    <lineage>
        <taxon>Eukaryota</taxon>
        <taxon>Viridiplantae</taxon>
        <taxon>Streptophyta</taxon>
        <taxon>Embryophyta</taxon>
        <taxon>Tracheophyta</taxon>
        <taxon>Spermatophyta</taxon>
        <taxon>Magnoliopsida</taxon>
        <taxon>eudicotyledons</taxon>
        <taxon>Gunneridae</taxon>
        <taxon>Pentapetalae</taxon>
        <taxon>asterids</taxon>
        <taxon>lamiids</taxon>
        <taxon>Lamiales</taxon>
        <taxon>Scrophulariaceae</taxon>
        <taxon>Buddlejeae</taxon>
        <taxon>Buddleja</taxon>
    </lineage>
</organism>
<feature type="repeat" description="Pumilio" evidence="5">
    <location>
        <begin position="276"/>
        <end position="313"/>
    </location>
</feature>
<dbReference type="InterPro" id="IPR001313">
    <property type="entry name" value="Pumilio_RNA-bd_rpt"/>
</dbReference>
<dbReference type="PROSITE" id="PS50302">
    <property type="entry name" value="PUM"/>
    <property type="match status" value="6"/>
</dbReference>
<feature type="domain" description="PUM-HD" evidence="7">
    <location>
        <begin position="178"/>
        <end position="538"/>
    </location>
</feature>
<evidence type="ECO:0000256" key="6">
    <source>
        <dbReference type="SAM" id="MobiDB-lite"/>
    </source>
</evidence>
<dbReference type="InterPro" id="IPR016024">
    <property type="entry name" value="ARM-type_fold"/>
</dbReference>
<dbReference type="SMART" id="SM00025">
    <property type="entry name" value="Pumilio"/>
    <property type="match status" value="7"/>
</dbReference>
<dbReference type="GO" id="GO:0006417">
    <property type="term" value="P:regulation of translation"/>
    <property type="evidence" value="ECO:0007669"/>
    <property type="project" value="UniProtKB-KW"/>
</dbReference>
<dbReference type="Pfam" id="PF00806">
    <property type="entry name" value="PUF"/>
    <property type="match status" value="7"/>
</dbReference>
<comment type="caution">
    <text evidence="8">The sequence shown here is derived from an EMBL/GenBank/DDBJ whole genome shotgun (WGS) entry which is preliminary data.</text>
</comment>
<dbReference type="PANTHER" id="PTHR12537:SF129">
    <property type="entry name" value="PUMILIO HOMOLOG 15-LIKE"/>
    <property type="match status" value="1"/>
</dbReference>
<gene>
    <name evidence="8" type="ORF">BUALT_Bualt15G0046700</name>
</gene>
<dbReference type="EMBL" id="WHWC01000015">
    <property type="protein sequence ID" value="KAG8368450.1"/>
    <property type="molecule type" value="Genomic_DNA"/>
</dbReference>
<dbReference type="PROSITE" id="PS50303">
    <property type="entry name" value="PUM_HD"/>
    <property type="match status" value="1"/>
</dbReference>
<proteinExistence type="predicted"/>
<name>A0AAV6WHX5_9LAMI</name>
<accession>A0AAV6WHX5</accession>
<feature type="repeat" description="Pumilio" evidence="5">
    <location>
        <begin position="350"/>
        <end position="386"/>
    </location>
</feature>
<dbReference type="Proteomes" id="UP000826271">
    <property type="component" value="Unassembled WGS sequence"/>
</dbReference>
<dbReference type="SUPFAM" id="SSF48371">
    <property type="entry name" value="ARM repeat"/>
    <property type="match status" value="1"/>
</dbReference>
<evidence type="ECO:0000313" key="9">
    <source>
        <dbReference type="Proteomes" id="UP000826271"/>
    </source>
</evidence>
<dbReference type="InterPro" id="IPR033133">
    <property type="entry name" value="PUM-HD"/>
</dbReference>
<evidence type="ECO:0000259" key="7">
    <source>
        <dbReference type="PROSITE" id="PS50303"/>
    </source>
</evidence>
<evidence type="ECO:0000256" key="3">
    <source>
        <dbReference type="ARBA" id="ARBA00022884"/>
    </source>
</evidence>
<comment type="function">
    <text evidence="4">Sequence-specific RNA-binding protein that regulates translation and mRNA stability by binding the 3'-UTR of target mRNAs.</text>
</comment>
<keyword evidence="2" id="KW-0810">Translation regulation</keyword>
<feature type="repeat" description="Pumilio" evidence="5">
    <location>
        <begin position="453"/>
        <end position="490"/>
    </location>
</feature>
<dbReference type="GO" id="GO:0005737">
    <property type="term" value="C:cytoplasm"/>
    <property type="evidence" value="ECO:0007669"/>
    <property type="project" value="TreeGrafter"/>
</dbReference>
<reference evidence="8" key="1">
    <citation type="submission" date="2019-10" db="EMBL/GenBank/DDBJ databases">
        <authorList>
            <person name="Zhang R."/>
            <person name="Pan Y."/>
            <person name="Wang J."/>
            <person name="Ma R."/>
            <person name="Yu S."/>
        </authorList>
    </citation>
    <scope>NUCLEOTIDE SEQUENCE</scope>
    <source>
        <strain evidence="8">LA-IB0</strain>
        <tissue evidence="8">Leaf</tissue>
    </source>
</reference>
<dbReference type="InterPro" id="IPR033712">
    <property type="entry name" value="Pumilio_RNA-bd"/>
</dbReference>
<evidence type="ECO:0000313" key="8">
    <source>
        <dbReference type="EMBL" id="KAG8368450.1"/>
    </source>
</evidence>